<organism evidence="12 13">
    <name type="scientific">Acaryochloris thomasi RCC1774</name>
    <dbReference type="NCBI Taxonomy" id="1764569"/>
    <lineage>
        <taxon>Bacteria</taxon>
        <taxon>Bacillati</taxon>
        <taxon>Cyanobacteriota</taxon>
        <taxon>Cyanophyceae</taxon>
        <taxon>Acaryochloridales</taxon>
        <taxon>Acaryochloridaceae</taxon>
        <taxon>Acaryochloris</taxon>
        <taxon>Acaryochloris thomasi</taxon>
    </lineage>
</organism>
<dbReference type="PROSITE" id="PS51918">
    <property type="entry name" value="RADICAL_SAM"/>
    <property type="match status" value="1"/>
</dbReference>
<evidence type="ECO:0000256" key="8">
    <source>
        <dbReference type="ARBA" id="ARBA00023239"/>
    </source>
</evidence>
<dbReference type="GO" id="GO:0051539">
    <property type="term" value="F:4 iron, 4 sulfur cluster binding"/>
    <property type="evidence" value="ECO:0007669"/>
    <property type="project" value="UniProtKB-KW"/>
</dbReference>
<feature type="binding site" evidence="10">
    <location>
        <position position="37"/>
    </location>
    <ligand>
        <name>[4Fe-4S] cluster</name>
        <dbReference type="ChEBI" id="CHEBI:49883"/>
        <note>4Fe-4S-S-AdoMet</note>
    </ligand>
</feature>
<comment type="caution">
    <text evidence="12">The sequence shown here is derived from an EMBL/GenBank/DDBJ whole genome shotgun (WGS) entry which is preliminary data.</text>
</comment>
<evidence type="ECO:0000256" key="10">
    <source>
        <dbReference type="HAMAP-Rule" id="MF_01611"/>
    </source>
</evidence>
<dbReference type="Pfam" id="PF04055">
    <property type="entry name" value="Radical_SAM"/>
    <property type="match status" value="1"/>
</dbReference>
<dbReference type="GO" id="GO:0005506">
    <property type="term" value="F:iron ion binding"/>
    <property type="evidence" value="ECO:0007669"/>
    <property type="project" value="UniProtKB-UniRule"/>
</dbReference>
<keyword evidence="8 10" id="KW-0456">Lyase</keyword>
<dbReference type="UniPathway" id="UPA00072"/>
<evidence type="ECO:0000313" key="13">
    <source>
        <dbReference type="Proteomes" id="UP000248857"/>
    </source>
</evidence>
<dbReference type="GO" id="GO:0016765">
    <property type="term" value="F:transferase activity, transferring alkyl or aryl (other than methyl) groups"/>
    <property type="evidence" value="ECO:0007669"/>
    <property type="project" value="InterPro"/>
</dbReference>
<dbReference type="SFLD" id="SFLDF00294">
    <property type="entry name" value="7_8-didemethyl-8-hydroxy-5-dea"/>
    <property type="match status" value="1"/>
</dbReference>
<dbReference type="SUPFAM" id="SSF102114">
    <property type="entry name" value="Radical SAM enzymes"/>
    <property type="match status" value="1"/>
</dbReference>
<name>A0A2W1JUS8_9CYAN</name>
<comment type="similarity">
    <text evidence="10">Belongs to the radical SAM superfamily. CofG family.</text>
</comment>
<dbReference type="Gene3D" id="3.20.20.70">
    <property type="entry name" value="Aldolase class I"/>
    <property type="match status" value="1"/>
</dbReference>
<evidence type="ECO:0000256" key="5">
    <source>
        <dbReference type="ARBA" id="ARBA00022723"/>
    </source>
</evidence>
<comment type="function">
    <text evidence="10">Catalyzes the radical-mediated synthesis of 7,8-didemethyl-8-hydroxy-5-deazariboflavin (FO) from 5-amino-5-(4-hydroxybenzyl)-6-(D-ribitylimino)-5,6-dihydrouracil.</text>
</comment>
<feature type="binding site" evidence="10">
    <location>
        <position position="40"/>
    </location>
    <ligand>
        <name>[4Fe-4S] cluster</name>
        <dbReference type="ChEBI" id="CHEBI:49883"/>
        <note>4Fe-4S-S-AdoMet</note>
    </ligand>
</feature>
<keyword evidence="6 10" id="KW-0408">Iron</keyword>
<evidence type="ECO:0000256" key="4">
    <source>
        <dbReference type="ARBA" id="ARBA00022691"/>
    </source>
</evidence>
<gene>
    <name evidence="12" type="primary">fbiC_2</name>
    <name evidence="10" type="synonym">cofG</name>
    <name evidence="12" type="ORF">C1752_03396</name>
</gene>
<evidence type="ECO:0000259" key="11">
    <source>
        <dbReference type="PROSITE" id="PS51918"/>
    </source>
</evidence>
<dbReference type="NCBIfam" id="TIGR03550">
    <property type="entry name" value="F420_cofG"/>
    <property type="match status" value="1"/>
</dbReference>
<feature type="binding site" evidence="10">
    <location>
        <position position="33"/>
    </location>
    <ligand>
        <name>[4Fe-4S] cluster</name>
        <dbReference type="ChEBI" id="CHEBI:49883"/>
        <note>4Fe-4S-S-AdoMet</note>
    </ligand>
</feature>
<dbReference type="SFLD" id="SFLDG01388">
    <property type="entry name" value="7_8-didemethyl-8-hydroxy-5-dea"/>
    <property type="match status" value="1"/>
</dbReference>
<dbReference type="EMBL" id="PQWO01000009">
    <property type="protein sequence ID" value="PZD72561.1"/>
    <property type="molecule type" value="Genomic_DNA"/>
</dbReference>
<dbReference type="SMART" id="SM00729">
    <property type="entry name" value="Elp3"/>
    <property type="match status" value="1"/>
</dbReference>
<evidence type="ECO:0000256" key="1">
    <source>
        <dbReference type="ARBA" id="ARBA00004712"/>
    </source>
</evidence>
<evidence type="ECO:0000256" key="9">
    <source>
        <dbReference type="ARBA" id="ARBA00048974"/>
    </source>
</evidence>
<dbReference type="InterPro" id="IPR058240">
    <property type="entry name" value="rSAM_sf"/>
</dbReference>
<dbReference type="RefSeq" id="WP_315865263.1">
    <property type="nucleotide sequence ID" value="NZ_CAWNWM010000009.1"/>
</dbReference>
<keyword evidence="5 10" id="KW-0479">Metal-binding</keyword>
<feature type="domain" description="Radical SAM core" evidence="11">
    <location>
        <begin position="19"/>
        <end position="242"/>
    </location>
</feature>
<dbReference type="NCBIfam" id="NF004884">
    <property type="entry name" value="PRK06245.1"/>
    <property type="match status" value="1"/>
</dbReference>
<dbReference type="AlphaFoldDB" id="A0A2W1JUS8"/>
<dbReference type="GO" id="GO:0044689">
    <property type="term" value="F:7,8-didemethyl-8-hydroxy-5-deazariboflavin synthase activity"/>
    <property type="evidence" value="ECO:0007669"/>
    <property type="project" value="UniProtKB-EC"/>
</dbReference>
<dbReference type="PANTHER" id="PTHR43076">
    <property type="entry name" value="FO SYNTHASE (COFH)"/>
    <property type="match status" value="1"/>
</dbReference>
<evidence type="ECO:0000256" key="7">
    <source>
        <dbReference type="ARBA" id="ARBA00023014"/>
    </source>
</evidence>
<dbReference type="EC" id="4.3.1.32" evidence="2 10"/>
<keyword evidence="12" id="KW-0808">Transferase</keyword>
<evidence type="ECO:0000256" key="3">
    <source>
        <dbReference type="ARBA" id="ARBA00022485"/>
    </source>
</evidence>
<dbReference type="InterPro" id="IPR007197">
    <property type="entry name" value="rSAM"/>
</dbReference>
<comment type="pathway">
    <text evidence="1 10">Cofactor biosynthesis; coenzyme F0 biosynthesis.</text>
</comment>
<dbReference type="InterPro" id="IPR019939">
    <property type="entry name" value="CofG_family"/>
</dbReference>
<comment type="cofactor">
    <cofactor evidence="10">
        <name>[4Fe-4S] cluster</name>
        <dbReference type="ChEBI" id="CHEBI:49883"/>
    </cofactor>
    <text evidence="10">Binds 1 [4Fe-4S] cluster. The cluster is coordinated with 3 cysteines and an exchangeable S-adenosyl-L-methionine.</text>
</comment>
<dbReference type="Proteomes" id="UP000248857">
    <property type="component" value="Unassembled WGS sequence"/>
</dbReference>
<protein>
    <recommendedName>
        <fullName evidence="2 10">7,8-didemethyl-8-hydroxy-5-deazariboflavin synthase</fullName>
        <ecNumber evidence="2 10">4.3.1.32</ecNumber>
    </recommendedName>
    <alternativeName>
        <fullName evidence="10">FO synthase subunit 1</fullName>
    </alternativeName>
</protein>
<dbReference type="CDD" id="cd01335">
    <property type="entry name" value="Radical_SAM"/>
    <property type="match status" value="1"/>
</dbReference>
<keyword evidence="7 10" id="KW-0411">Iron-sulfur</keyword>
<keyword evidence="4 10" id="KW-0949">S-adenosyl-L-methionine</keyword>
<proteinExistence type="inferred from homology"/>
<dbReference type="InterPro" id="IPR006638">
    <property type="entry name" value="Elp3/MiaA/NifB-like_rSAM"/>
</dbReference>
<dbReference type="InterPro" id="IPR013785">
    <property type="entry name" value="Aldolase_TIM"/>
</dbReference>
<sequence length="345" mass="38578">MRHSSFVLPSQSLLSQQQITYSPAYTLVPTYECFNRCTYCNFRVDPGQDAWLTLADAEQRLHSLAGRGIIEILLLSGEVHPSSPRRSGWFEHLYQLCELALNHGFLPHTNAGPLSHPEMERLRSVNVSMGLMLEQLSPKLLETVHRHAPSKEPNLRLQQLEWAGELQIPFTTGLLLGLGETEADRRTTLEAIATVHRRWGHIQEVILQPHSPGERQTWEGEAFSAEDLAKVVAIATQILPPDITIQVPPNLIETPNILINCLKAGARDLGGIVPRDEVNPDYHHLSLEQLSATLQTAGYELTPRLPVYPHHESWLAPRLQAAVQQHRGQITKPVTSDRVSDAAPL</sequence>
<evidence type="ECO:0000256" key="2">
    <source>
        <dbReference type="ARBA" id="ARBA00012126"/>
    </source>
</evidence>
<keyword evidence="13" id="KW-1185">Reference proteome</keyword>
<dbReference type="HAMAP" id="MF_01611">
    <property type="entry name" value="FO_synth_sub1"/>
    <property type="match status" value="1"/>
</dbReference>
<evidence type="ECO:0000313" key="12">
    <source>
        <dbReference type="EMBL" id="PZD72561.1"/>
    </source>
</evidence>
<keyword evidence="3 10" id="KW-0004">4Fe-4S</keyword>
<evidence type="ECO:0000256" key="6">
    <source>
        <dbReference type="ARBA" id="ARBA00023004"/>
    </source>
</evidence>
<dbReference type="SFLD" id="SFLDG01064">
    <property type="entry name" value="F420__menaquinone_cofactor_bio"/>
    <property type="match status" value="1"/>
</dbReference>
<dbReference type="SFLD" id="SFLDS00029">
    <property type="entry name" value="Radical_SAM"/>
    <property type="match status" value="1"/>
</dbReference>
<reference evidence="12 13" key="1">
    <citation type="journal article" date="2018" name="Sci. Rep.">
        <title>A novel species of the marine cyanobacterium Acaryochloris with a unique pigment content and lifestyle.</title>
        <authorList>
            <person name="Partensky F."/>
            <person name="Six C."/>
            <person name="Ratin M."/>
            <person name="Garczarek L."/>
            <person name="Vaulot D."/>
            <person name="Probert I."/>
            <person name="Calteau A."/>
            <person name="Gourvil P."/>
            <person name="Marie D."/>
            <person name="Grebert T."/>
            <person name="Bouchier C."/>
            <person name="Le Panse S."/>
            <person name="Gachenot M."/>
            <person name="Rodriguez F."/>
            <person name="Garrido J.L."/>
        </authorList>
    </citation>
    <scope>NUCLEOTIDE SEQUENCE [LARGE SCALE GENOMIC DNA]</scope>
    <source>
        <strain evidence="12 13">RCC1774</strain>
    </source>
</reference>
<comment type="catalytic activity">
    <reaction evidence="9 10">
        <text>5-amino-5-(4-hydroxybenzyl)-6-(D-ribitylimino)-5,6-dihydrouracil + S-adenosyl-L-methionine = 7,8-didemethyl-8-hydroxy-5-deazariboflavin + 5'-deoxyadenosine + L-methionine + NH4(+) + H(+)</text>
        <dbReference type="Rhea" id="RHEA:55204"/>
        <dbReference type="ChEBI" id="CHEBI:15378"/>
        <dbReference type="ChEBI" id="CHEBI:17319"/>
        <dbReference type="ChEBI" id="CHEBI:28938"/>
        <dbReference type="ChEBI" id="CHEBI:57844"/>
        <dbReference type="ChEBI" id="CHEBI:59789"/>
        <dbReference type="ChEBI" id="CHEBI:59904"/>
        <dbReference type="ChEBI" id="CHEBI:85936"/>
        <dbReference type="EC" id="4.3.1.32"/>
    </reaction>
</comment>
<accession>A0A2W1JUS8</accession>
<dbReference type="InterPro" id="IPR034405">
    <property type="entry name" value="F420"/>
</dbReference>
<dbReference type="PANTHER" id="PTHR43076:SF15">
    <property type="entry name" value="7,8-DIDEMETHYL-8-HYDROXY-5-DEAZARIBOFLAVIN SYNTHASE"/>
    <property type="match status" value="1"/>
</dbReference>
<comment type="subunit">
    <text evidence="10">The FO synthase complex consists of two subunits, CofG and CofH.</text>
</comment>